<evidence type="ECO:0000256" key="7">
    <source>
        <dbReference type="ARBA" id="ARBA00022842"/>
    </source>
</evidence>
<keyword evidence="3 10" id="KW-0436">Ligase</keyword>
<protein>
    <recommendedName>
        <fullName evidence="2">tetrahydrofolate synthase</fullName>
        <ecNumber evidence="2">6.3.2.17</ecNumber>
    </recommendedName>
    <alternativeName>
        <fullName evidence="8">Tetrahydrofolylpolyglutamate synthase</fullName>
    </alternativeName>
</protein>
<dbReference type="RefSeq" id="WP_410035547.1">
    <property type="nucleotide sequence ID" value="NZ_JBGMEF010000018.1"/>
</dbReference>
<organism evidence="13 14">
    <name type="scientific">Anaerococcus kampingae</name>
    <dbReference type="NCBI Taxonomy" id="3115614"/>
    <lineage>
        <taxon>Bacteria</taxon>
        <taxon>Bacillati</taxon>
        <taxon>Bacillota</taxon>
        <taxon>Tissierellia</taxon>
        <taxon>Tissierellales</taxon>
        <taxon>Peptoniphilaceae</taxon>
        <taxon>Anaerococcus</taxon>
    </lineage>
</organism>
<dbReference type="NCBIfam" id="TIGR01499">
    <property type="entry name" value="folC"/>
    <property type="match status" value="1"/>
</dbReference>
<name>A0ABW9ME32_9FIRM</name>
<gene>
    <name evidence="13" type="ORF">ACCQ42_05145</name>
</gene>
<comment type="caution">
    <text evidence="13">The sequence shown here is derived from an EMBL/GenBank/DDBJ whole genome shotgun (WGS) entry which is preliminary data.</text>
</comment>
<keyword evidence="6 10" id="KW-0067">ATP-binding</keyword>
<keyword evidence="14" id="KW-1185">Reference proteome</keyword>
<proteinExistence type="inferred from homology"/>
<evidence type="ECO:0000256" key="2">
    <source>
        <dbReference type="ARBA" id="ARBA00013025"/>
    </source>
</evidence>
<evidence type="ECO:0000256" key="5">
    <source>
        <dbReference type="ARBA" id="ARBA00022741"/>
    </source>
</evidence>
<dbReference type="EMBL" id="JBGMEF010000018">
    <property type="protein sequence ID" value="MFO3667153.1"/>
    <property type="molecule type" value="Genomic_DNA"/>
</dbReference>
<dbReference type="PROSITE" id="PS01011">
    <property type="entry name" value="FOLYLPOLYGLU_SYNT_1"/>
    <property type="match status" value="1"/>
</dbReference>
<dbReference type="SUPFAM" id="SSF53244">
    <property type="entry name" value="MurD-like peptide ligases, peptide-binding domain"/>
    <property type="match status" value="1"/>
</dbReference>
<comment type="catalytic activity">
    <reaction evidence="9">
        <text>(6S)-5,6,7,8-tetrahydrofolyl-(gamma-L-Glu)(n) + L-glutamate + ATP = (6S)-5,6,7,8-tetrahydrofolyl-(gamma-L-Glu)(n+1) + ADP + phosphate + H(+)</text>
        <dbReference type="Rhea" id="RHEA:10580"/>
        <dbReference type="Rhea" id="RHEA-COMP:14738"/>
        <dbReference type="Rhea" id="RHEA-COMP:14740"/>
        <dbReference type="ChEBI" id="CHEBI:15378"/>
        <dbReference type="ChEBI" id="CHEBI:29985"/>
        <dbReference type="ChEBI" id="CHEBI:30616"/>
        <dbReference type="ChEBI" id="CHEBI:43474"/>
        <dbReference type="ChEBI" id="CHEBI:141005"/>
        <dbReference type="ChEBI" id="CHEBI:456216"/>
        <dbReference type="EC" id="6.3.2.17"/>
    </reaction>
</comment>
<dbReference type="InterPro" id="IPR013221">
    <property type="entry name" value="Mur_ligase_cen"/>
</dbReference>
<dbReference type="Gene3D" id="3.40.1190.10">
    <property type="entry name" value="Mur-like, catalytic domain"/>
    <property type="match status" value="1"/>
</dbReference>
<dbReference type="Gene3D" id="3.90.190.20">
    <property type="entry name" value="Mur ligase, C-terminal domain"/>
    <property type="match status" value="1"/>
</dbReference>
<evidence type="ECO:0000259" key="11">
    <source>
        <dbReference type="Pfam" id="PF02875"/>
    </source>
</evidence>
<dbReference type="PANTHER" id="PTHR11136:SF0">
    <property type="entry name" value="DIHYDROFOLATE SYNTHETASE-RELATED"/>
    <property type="match status" value="1"/>
</dbReference>
<sequence>MKTFDDYLDYLYGRGGSNGKPGLDKIRMLLDLLDNPQDKIQTIHIAGTNGKGSTAKMLASVLAKKYKCGIFTSPYMEEITEEISINGVDITKKDFMAYIDRIKVYVDRLDEEGHHVTYFEFITAIMFLYFYEEGVDVAVIEVGLGGIFDSTNVIKKPLACLITSISMDHTNILGDTLGEIASNKAGIIKEGVPVFVYPQKDEAMDVIRDVAGIKNAKLYILDKNDIEILKYDIAGNEFDFRDHHIKTSLRGRHQILNACLALLAIDGLKDKFSLSEQDLEDGIFEAYNPGRLELISEKPRILVDGSHNKESIDALVESLSKFSYDKLIIGFSVLGDKDHKYIIEKIGRLADKLVITFIDDNPRALDTESIRKEAEEFVKDIEILEKIEDAYAYTKSSAGEDDLIVWCGSLYLVGKILTINKADK</sequence>
<evidence type="ECO:0000313" key="13">
    <source>
        <dbReference type="EMBL" id="MFO3667153.1"/>
    </source>
</evidence>
<dbReference type="InterPro" id="IPR001645">
    <property type="entry name" value="Folylpolyglutamate_synth"/>
</dbReference>
<dbReference type="PANTHER" id="PTHR11136">
    <property type="entry name" value="FOLYLPOLYGLUTAMATE SYNTHASE-RELATED"/>
    <property type="match status" value="1"/>
</dbReference>
<dbReference type="InterPro" id="IPR004101">
    <property type="entry name" value="Mur_ligase_C"/>
</dbReference>
<dbReference type="PROSITE" id="PS01012">
    <property type="entry name" value="FOLYLPOLYGLU_SYNT_2"/>
    <property type="match status" value="1"/>
</dbReference>
<evidence type="ECO:0000256" key="6">
    <source>
        <dbReference type="ARBA" id="ARBA00022840"/>
    </source>
</evidence>
<dbReference type="Proteomes" id="UP001637994">
    <property type="component" value="Unassembled WGS sequence"/>
</dbReference>
<keyword evidence="7" id="KW-0460">Magnesium</keyword>
<dbReference type="InterPro" id="IPR036615">
    <property type="entry name" value="Mur_ligase_C_dom_sf"/>
</dbReference>
<feature type="domain" description="Mur ligase central" evidence="12">
    <location>
        <begin position="45"/>
        <end position="264"/>
    </location>
</feature>
<feature type="domain" description="Mur ligase C-terminal" evidence="11">
    <location>
        <begin position="290"/>
        <end position="409"/>
    </location>
</feature>
<keyword evidence="5 10" id="KW-0547">Nucleotide-binding</keyword>
<evidence type="ECO:0000313" key="14">
    <source>
        <dbReference type="Proteomes" id="UP001637994"/>
    </source>
</evidence>
<dbReference type="GO" id="GO:0016874">
    <property type="term" value="F:ligase activity"/>
    <property type="evidence" value="ECO:0007669"/>
    <property type="project" value="UniProtKB-KW"/>
</dbReference>
<evidence type="ECO:0000256" key="8">
    <source>
        <dbReference type="ARBA" id="ARBA00030592"/>
    </source>
</evidence>
<evidence type="ECO:0000256" key="4">
    <source>
        <dbReference type="ARBA" id="ARBA00022723"/>
    </source>
</evidence>
<dbReference type="PIRSF" id="PIRSF001563">
    <property type="entry name" value="Folylpolyglu_synth"/>
    <property type="match status" value="1"/>
</dbReference>
<evidence type="ECO:0000256" key="10">
    <source>
        <dbReference type="PIRNR" id="PIRNR001563"/>
    </source>
</evidence>
<reference evidence="13 14" key="1">
    <citation type="journal article" date="2025" name="Anaerobe">
        <title>Description of Anaerococcus kampingiae sp. nov., Anaerococcus groningensis sp. nov., Anaerococcus martiniensis sp. nov., and Anaerococcus cruorum sp. nov., isolated from human clinical specimens.</title>
        <authorList>
            <person name="Boiten K.E."/>
            <person name="Meijer J."/>
            <person name="van Wezel E.M."/>
            <person name="Veloo A.C.M."/>
        </authorList>
    </citation>
    <scope>NUCLEOTIDE SEQUENCE [LARGE SCALE GENOMIC DNA]</scope>
    <source>
        <strain evidence="13 14">ENR0874</strain>
    </source>
</reference>
<evidence type="ECO:0000256" key="3">
    <source>
        <dbReference type="ARBA" id="ARBA00022598"/>
    </source>
</evidence>
<evidence type="ECO:0000256" key="1">
    <source>
        <dbReference type="ARBA" id="ARBA00008276"/>
    </source>
</evidence>
<accession>A0ABW9ME32</accession>
<comment type="similarity">
    <text evidence="1 10">Belongs to the folylpolyglutamate synthase family.</text>
</comment>
<dbReference type="InterPro" id="IPR036565">
    <property type="entry name" value="Mur-like_cat_sf"/>
</dbReference>
<keyword evidence="4" id="KW-0479">Metal-binding</keyword>
<dbReference type="InterPro" id="IPR018109">
    <property type="entry name" value="Folylpolyglutamate_synth_CS"/>
</dbReference>
<dbReference type="EC" id="6.3.2.17" evidence="2"/>
<evidence type="ECO:0000256" key="9">
    <source>
        <dbReference type="ARBA" id="ARBA00047493"/>
    </source>
</evidence>
<evidence type="ECO:0000259" key="12">
    <source>
        <dbReference type="Pfam" id="PF08245"/>
    </source>
</evidence>
<dbReference type="SUPFAM" id="SSF53623">
    <property type="entry name" value="MurD-like peptide ligases, catalytic domain"/>
    <property type="match status" value="1"/>
</dbReference>
<dbReference type="Pfam" id="PF08245">
    <property type="entry name" value="Mur_ligase_M"/>
    <property type="match status" value="1"/>
</dbReference>
<dbReference type="Pfam" id="PF02875">
    <property type="entry name" value="Mur_ligase_C"/>
    <property type="match status" value="1"/>
</dbReference>